<sequence>MQVDLSFLLGTDPGVPSGWTPVEGGVKWPTPGISTITSPFGPRVDPVRGGSSFHTGVDIAAPMGTPVHAAADGVVAVAGWMGNFGNAVYIQHAGDMVTIYAHLSQIAVQRGQQVKAGEVIAYSGSTGKSTGPHLHFEVRLHGQPVNPINYFK</sequence>
<dbReference type="Proteomes" id="UP000182743">
    <property type="component" value="Unassembled WGS sequence"/>
</dbReference>
<gene>
    <name evidence="2" type="primary">mepM_4</name>
    <name evidence="2" type="ORF">MOOR_25560</name>
</gene>
<dbReference type="CDD" id="cd12797">
    <property type="entry name" value="M23_peptidase"/>
    <property type="match status" value="1"/>
</dbReference>
<dbReference type="Gene3D" id="2.70.70.10">
    <property type="entry name" value="Glucose Permease (Domain IIA)"/>
    <property type="match status" value="1"/>
</dbReference>
<evidence type="ECO:0000313" key="2">
    <source>
        <dbReference type="EMBL" id="OIQ07830.1"/>
    </source>
</evidence>
<accession>A0A1J5JE75</accession>
<comment type="caution">
    <text evidence="2">The sequence shown here is derived from an EMBL/GenBank/DDBJ whole genome shotgun (WGS) entry which is preliminary data.</text>
</comment>
<dbReference type="AlphaFoldDB" id="A0A1J5JE75"/>
<dbReference type="EC" id="3.4.24.-" evidence="2"/>
<protein>
    <submittedName>
        <fullName evidence="2">Murein DD-endopeptidase MepM</fullName>
        <ecNumber evidence="2">3.4.24.-</ecNumber>
    </submittedName>
</protein>
<proteinExistence type="predicted"/>
<dbReference type="PANTHER" id="PTHR21666:SF270">
    <property type="entry name" value="MUREIN HYDROLASE ACTIVATOR ENVC"/>
    <property type="match status" value="1"/>
</dbReference>
<dbReference type="InterPro" id="IPR016047">
    <property type="entry name" value="M23ase_b-sheet_dom"/>
</dbReference>
<keyword evidence="2" id="KW-0378">Hydrolase</keyword>
<name>A0A1J5JE75_NEOTH</name>
<dbReference type="EMBL" id="MIHH01000024">
    <property type="protein sequence ID" value="OIQ07830.1"/>
    <property type="molecule type" value="Genomic_DNA"/>
</dbReference>
<organism evidence="2 3">
    <name type="scientific">Neomoorella thermoacetica</name>
    <name type="common">Clostridium thermoaceticum</name>
    <dbReference type="NCBI Taxonomy" id="1525"/>
    <lineage>
        <taxon>Bacteria</taxon>
        <taxon>Bacillati</taxon>
        <taxon>Bacillota</taxon>
        <taxon>Clostridia</taxon>
        <taxon>Neomoorellales</taxon>
        <taxon>Neomoorellaceae</taxon>
        <taxon>Neomoorella</taxon>
    </lineage>
</organism>
<dbReference type="InterPro" id="IPR050570">
    <property type="entry name" value="Cell_wall_metabolism_enzyme"/>
</dbReference>
<dbReference type="InterPro" id="IPR011055">
    <property type="entry name" value="Dup_hybrid_motif"/>
</dbReference>
<dbReference type="FunFam" id="2.70.70.10:FF:000006">
    <property type="entry name" value="M23 family peptidase"/>
    <property type="match status" value="1"/>
</dbReference>
<evidence type="ECO:0000313" key="3">
    <source>
        <dbReference type="Proteomes" id="UP000182743"/>
    </source>
</evidence>
<dbReference type="GO" id="GO:0004222">
    <property type="term" value="F:metalloendopeptidase activity"/>
    <property type="evidence" value="ECO:0007669"/>
    <property type="project" value="TreeGrafter"/>
</dbReference>
<evidence type="ECO:0000259" key="1">
    <source>
        <dbReference type="Pfam" id="PF01551"/>
    </source>
</evidence>
<dbReference type="PANTHER" id="PTHR21666">
    <property type="entry name" value="PEPTIDASE-RELATED"/>
    <property type="match status" value="1"/>
</dbReference>
<dbReference type="SUPFAM" id="SSF51261">
    <property type="entry name" value="Duplicated hybrid motif"/>
    <property type="match status" value="1"/>
</dbReference>
<feature type="domain" description="M23ase beta-sheet core" evidence="1">
    <location>
        <begin position="53"/>
        <end position="147"/>
    </location>
</feature>
<reference evidence="2 3" key="1">
    <citation type="submission" date="2016-08" db="EMBL/GenBank/DDBJ databases">
        <title>Genome-based comparison of Moorella thermoacetic strains.</title>
        <authorList>
            <person name="Poehlein A."/>
            <person name="Bengelsdorf F.R."/>
            <person name="Esser C."/>
            <person name="Duerre P."/>
            <person name="Daniel R."/>
        </authorList>
    </citation>
    <scope>NUCLEOTIDE SEQUENCE [LARGE SCALE GENOMIC DNA]</scope>
    <source>
        <strain evidence="2 3">DSM 11768</strain>
    </source>
</reference>
<dbReference type="Pfam" id="PF01551">
    <property type="entry name" value="Peptidase_M23"/>
    <property type="match status" value="1"/>
</dbReference>